<name>A0A060Z7N2_ONCMY</name>
<reference evidence="2" key="1">
    <citation type="journal article" date="2014" name="Nat. Commun.">
        <title>The rainbow trout genome provides novel insights into evolution after whole-genome duplication in vertebrates.</title>
        <authorList>
            <person name="Berthelot C."/>
            <person name="Brunet F."/>
            <person name="Chalopin D."/>
            <person name="Juanchich A."/>
            <person name="Bernard M."/>
            <person name="Noel B."/>
            <person name="Bento P."/>
            <person name="Da Silva C."/>
            <person name="Labadie K."/>
            <person name="Alberti A."/>
            <person name="Aury J.M."/>
            <person name="Louis A."/>
            <person name="Dehais P."/>
            <person name="Bardou P."/>
            <person name="Montfort J."/>
            <person name="Klopp C."/>
            <person name="Cabau C."/>
            <person name="Gaspin C."/>
            <person name="Thorgaard G.H."/>
            <person name="Boussaha M."/>
            <person name="Quillet E."/>
            <person name="Guyomard R."/>
            <person name="Galiana D."/>
            <person name="Bobe J."/>
            <person name="Volff J.N."/>
            <person name="Genet C."/>
            <person name="Wincker P."/>
            <person name="Jaillon O."/>
            <person name="Roest Crollius H."/>
            <person name="Guiguen Y."/>
        </authorList>
    </citation>
    <scope>NUCLEOTIDE SEQUENCE [LARGE SCALE GENOMIC DNA]</scope>
</reference>
<reference evidence="2" key="2">
    <citation type="submission" date="2014-03" db="EMBL/GenBank/DDBJ databases">
        <authorList>
            <person name="Genoscope - CEA"/>
        </authorList>
    </citation>
    <scope>NUCLEOTIDE SEQUENCE</scope>
</reference>
<dbReference type="AlphaFoldDB" id="A0A060Z7N2"/>
<evidence type="ECO:0000259" key="1">
    <source>
        <dbReference type="Pfam" id="PF24748"/>
    </source>
</evidence>
<dbReference type="InterPro" id="IPR056601">
    <property type="entry name" value="Galaxin_dom"/>
</dbReference>
<gene>
    <name evidence="2" type="ORF">GSONMT00057844001</name>
</gene>
<sequence length="176" mass="18798">MVWSTPVNLYTCAVRGVTFPHQTPPTLCALLPPLPDHQCCGRYYIPVATGEVCCLDPGQGRVSVGVGDACCGRVPYSPSGGQLCCGGLLHDGYRSQCCGSIVIEDSLVCCGDAERGMPYTPLTGDRFTQATSYTPLTGDRFTQATSYTPLTGDRFTQATPYTPLTGDRFTQATSYT</sequence>
<feature type="domain" description="Galaxin-like repeats" evidence="1">
    <location>
        <begin position="37"/>
        <end position="110"/>
    </location>
</feature>
<proteinExistence type="predicted"/>
<dbReference type="Pfam" id="PF24748">
    <property type="entry name" value="Galaxin_repeat"/>
    <property type="match status" value="1"/>
</dbReference>
<evidence type="ECO:0000313" key="3">
    <source>
        <dbReference type="Proteomes" id="UP000193380"/>
    </source>
</evidence>
<dbReference type="Proteomes" id="UP000193380">
    <property type="component" value="Unassembled WGS sequence"/>
</dbReference>
<dbReference type="EMBL" id="FR952550">
    <property type="protein sequence ID" value="CDR00046.1"/>
    <property type="molecule type" value="Genomic_DNA"/>
</dbReference>
<organism evidence="2 3">
    <name type="scientific">Oncorhynchus mykiss</name>
    <name type="common">Rainbow trout</name>
    <name type="synonym">Salmo gairdneri</name>
    <dbReference type="NCBI Taxonomy" id="8022"/>
    <lineage>
        <taxon>Eukaryota</taxon>
        <taxon>Metazoa</taxon>
        <taxon>Chordata</taxon>
        <taxon>Craniata</taxon>
        <taxon>Vertebrata</taxon>
        <taxon>Euteleostomi</taxon>
        <taxon>Actinopterygii</taxon>
        <taxon>Neopterygii</taxon>
        <taxon>Teleostei</taxon>
        <taxon>Protacanthopterygii</taxon>
        <taxon>Salmoniformes</taxon>
        <taxon>Salmonidae</taxon>
        <taxon>Salmoninae</taxon>
        <taxon>Oncorhynchus</taxon>
    </lineage>
</organism>
<dbReference type="STRING" id="8022.A0A060Z7N2"/>
<protein>
    <recommendedName>
        <fullName evidence="1">Galaxin-like repeats domain-containing protein</fullName>
    </recommendedName>
</protein>
<evidence type="ECO:0000313" key="2">
    <source>
        <dbReference type="EMBL" id="CDR00046.1"/>
    </source>
</evidence>
<dbReference type="PaxDb" id="8022-A0A060Z7N2"/>
<feature type="non-terminal residue" evidence="2">
    <location>
        <position position="176"/>
    </location>
</feature>
<accession>A0A060Z7N2</accession>